<dbReference type="AlphaFoldDB" id="A0A835ASF5"/>
<name>A0A835ASF5_9POAL</name>
<protein>
    <submittedName>
        <fullName evidence="1">Uncharacterized protein</fullName>
    </submittedName>
</protein>
<dbReference type="EMBL" id="JACEFO010002379">
    <property type="protein sequence ID" value="KAF8662901.1"/>
    <property type="molecule type" value="Genomic_DNA"/>
</dbReference>
<sequence>MLDSSAIKRTSYNIYSGTSSLRRTSGSKRGLGT</sequence>
<reference evidence="1" key="1">
    <citation type="submission" date="2020-07" db="EMBL/GenBank/DDBJ databases">
        <title>Genome sequence and genetic diversity analysis of an under-domesticated orphan crop, white fonio (Digitaria exilis).</title>
        <authorList>
            <person name="Bennetzen J.L."/>
            <person name="Chen S."/>
            <person name="Ma X."/>
            <person name="Wang X."/>
            <person name="Yssel A.E.J."/>
            <person name="Chaluvadi S.R."/>
            <person name="Johnson M."/>
            <person name="Gangashetty P."/>
            <person name="Hamidou F."/>
            <person name="Sanogo M.D."/>
            <person name="Zwaenepoel A."/>
            <person name="Wallace J."/>
            <person name="Van De Peer Y."/>
            <person name="Van Deynze A."/>
        </authorList>
    </citation>
    <scope>NUCLEOTIDE SEQUENCE</scope>
    <source>
        <tissue evidence="1">Leaves</tissue>
    </source>
</reference>
<evidence type="ECO:0000313" key="2">
    <source>
        <dbReference type="Proteomes" id="UP000636709"/>
    </source>
</evidence>
<keyword evidence="2" id="KW-1185">Reference proteome</keyword>
<proteinExistence type="predicted"/>
<dbReference type="Proteomes" id="UP000636709">
    <property type="component" value="Unassembled WGS sequence"/>
</dbReference>
<evidence type="ECO:0000313" key="1">
    <source>
        <dbReference type="EMBL" id="KAF8662901.1"/>
    </source>
</evidence>
<organism evidence="1 2">
    <name type="scientific">Digitaria exilis</name>
    <dbReference type="NCBI Taxonomy" id="1010633"/>
    <lineage>
        <taxon>Eukaryota</taxon>
        <taxon>Viridiplantae</taxon>
        <taxon>Streptophyta</taxon>
        <taxon>Embryophyta</taxon>
        <taxon>Tracheophyta</taxon>
        <taxon>Spermatophyta</taxon>
        <taxon>Magnoliopsida</taxon>
        <taxon>Liliopsida</taxon>
        <taxon>Poales</taxon>
        <taxon>Poaceae</taxon>
        <taxon>PACMAD clade</taxon>
        <taxon>Panicoideae</taxon>
        <taxon>Panicodae</taxon>
        <taxon>Paniceae</taxon>
        <taxon>Anthephorinae</taxon>
        <taxon>Digitaria</taxon>
    </lineage>
</organism>
<gene>
    <name evidence="1" type="ORF">HU200_055483</name>
</gene>
<comment type="caution">
    <text evidence="1">The sequence shown here is derived from an EMBL/GenBank/DDBJ whole genome shotgun (WGS) entry which is preliminary data.</text>
</comment>
<accession>A0A835ASF5</accession>